<evidence type="ECO:0000256" key="2">
    <source>
        <dbReference type="ARBA" id="ARBA00022741"/>
    </source>
</evidence>
<gene>
    <name evidence="6" type="ORF">J2S55_008525</name>
</gene>
<evidence type="ECO:0000259" key="5">
    <source>
        <dbReference type="PROSITE" id="PS50975"/>
    </source>
</evidence>
<dbReference type="RefSeq" id="WP_306872964.1">
    <property type="nucleotide sequence ID" value="NZ_JAUSRB010000002.1"/>
</dbReference>
<keyword evidence="3 4" id="KW-0067">ATP-binding</keyword>
<evidence type="ECO:0000313" key="6">
    <source>
        <dbReference type="EMBL" id="MDP9869259.1"/>
    </source>
</evidence>
<comment type="caution">
    <text evidence="6">The sequence shown here is derived from an EMBL/GenBank/DDBJ whole genome shotgun (WGS) entry which is preliminary data.</text>
</comment>
<evidence type="ECO:0000256" key="4">
    <source>
        <dbReference type="PROSITE-ProRule" id="PRU00409"/>
    </source>
</evidence>
<dbReference type="PANTHER" id="PTHR43585:SF2">
    <property type="entry name" value="ATP-GRASP ENZYME FSQD"/>
    <property type="match status" value="1"/>
</dbReference>
<name>A0ABT9RIZ0_9ACTN</name>
<protein>
    <submittedName>
        <fullName evidence="6">Biotin carboxylase</fullName>
    </submittedName>
</protein>
<dbReference type="EMBL" id="JAUSRB010000002">
    <property type="protein sequence ID" value="MDP9869259.1"/>
    <property type="molecule type" value="Genomic_DNA"/>
</dbReference>
<evidence type="ECO:0000313" key="7">
    <source>
        <dbReference type="Proteomes" id="UP001230426"/>
    </source>
</evidence>
<dbReference type="Gene3D" id="3.30.1490.20">
    <property type="entry name" value="ATP-grasp fold, A domain"/>
    <property type="match status" value="1"/>
</dbReference>
<evidence type="ECO:0000256" key="3">
    <source>
        <dbReference type="ARBA" id="ARBA00022840"/>
    </source>
</evidence>
<reference evidence="6 7" key="1">
    <citation type="submission" date="2023-07" db="EMBL/GenBank/DDBJ databases">
        <title>Sequencing the genomes of 1000 actinobacteria strains.</title>
        <authorList>
            <person name="Klenk H.-P."/>
        </authorList>
    </citation>
    <scope>NUCLEOTIDE SEQUENCE [LARGE SCALE GENOMIC DNA]</scope>
    <source>
        <strain evidence="6 7">DSM 44109</strain>
    </source>
</reference>
<dbReference type="PROSITE" id="PS50975">
    <property type="entry name" value="ATP_GRASP"/>
    <property type="match status" value="1"/>
</dbReference>
<keyword evidence="7" id="KW-1185">Reference proteome</keyword>
<evidence type="ECO:0000256" key="1">
    <source>
        <dbReference type="ARBA" id="ARBA00022598"/>
    </source>
</evidence>
<accession>A0ABT9RIZ0</accession>
<feature type="domain" description="ATP-grasp" evidence="5">
    <location>
        <begin position="117"/>
        <end position="316"/>
    </location>
</feature>
<sequence>MTERHPRLLIVGLDRYTLDACVRLGVAAVVVCGAASWDDGLITIPSELSVLRVDDQSNVEAVLMALRRAGLGADDFDALHTSDEYSMVSASILARHLGLPCLDPEAAVRFRDKSLQKAAVRDAGLPAARCVVVEDVLSVSGLEELPFEPAVLKPVAGAATALTSVVENVDDLRAQSEEYGRKKISQRTFVLEEYVAGDEWFVDGIVHGGELLFCAVGAYGDPCLTAIQSGKPLWLRHFDPVGESWVYEKAQGFVESALGALGLQDGSFHMELFHDRSSGVLTFGECGARRGGALIHEQIQAKFGVNIAECAVQIALGRRPEIEAKVRPEVFGGTYLPGRPGTLLDCPTPADLLALPYVEFVRIEHPVGTHFAAGPANTSQRVGQFMVVADSIEQLTERFEDVRRWFDERLWVLPEELPTRGRRDFQREWRPTADFRDTLWR</sequence>
<keyword evidence="1" id="KW-0436">Ligase</keyword>
<organism evidence="6 7">
    <name type="scientific">Streptosporangium brasiliense</name>
    <dbReference type="NCBI Taxonomy" id="47480"/>
    <lineage>
        <taxon>Bacteria</taxon>
        <taxon>Bacillati</taxon>
        <taxon>Actinomycetota</taxon>
        <taxon>Actinomycetes</taxon>
        <taxon>Streptosporangiales</taxon>
        <taxon>Streptosporangiaceae</taxon>
        <taxon>Streptosporangium</taxon>
    </lineage>
</organism>
<dbReference type="Gene3D" id="3.30.470.20">
    <property type="entry name" value="ATP-grasp fold, B domain"/>
    <property type="match status" value="1"/>
</dbReference>
<dbReference type="InterPro" id="IPR052032">
    <property type="entry name" value="ATP-dep_AA_Ligase"/>
</dbReference>
<dbReference type="PANTHER" id="PTHR43585">
    <property type="entry name" value="FUMIPYRROLE BIOSYNTHESIS PROTEIN C"/>
    <property type="match status" value="1"/>
</dbReference>
<dbReference type="Proteomes" id="UP001230426">
    <property type="component" value="Unassembled WGS sequence"/>
</dbReference>
<dbReference type="InterPro" id="IPR011761">
    <property type="entry name" value="ATP-grasp"/>
</dbReference>
<keyword evidence="2 4" id="KW-0547">Nucleotide-binding</keyword>
<proteinExistence type="predicted"/>
<dbReference type="Pfam" id="PF13535">
    <property type="entry name" value="ATP-grasp_4"/>
    <property type="match status" value="1"/>
</dbReference>
<dbReference type="SUPFAM" id="SSF56059">
    <property type="entry name" value="Glutathione synthetase ATP-binding domain-like"/>
    <property type="match status" value="1"/>
</dbReference>
<dbReference type="Gene3D" id="3.40.50.20">
    <property type="match status" value="1"/>
</dbReference>
<dbReference type="InterPro" id="IPR013815">
    <property type="entry name" value="ATP_grasp_subdomain_1"/>
</dbReference>